<gene>
    <name evidence="2" type="ORF">VNI00_011314</name>
</gene>
<keyword evidence="3" id="KW-1185">Reference proteome</keyword>
<evidence type="ECO:0000256" key="1">
    <source>
        <dbReference type="SAM" id="MobiDB-lite"/>
    </source>
</evidence>
<feature type="compositionally biased region" description="Low complexity" evidence="1">
    <location>
        <begin position="847"/>
        <end position="856"/>
    </location>
</feature>
<feature type="region of interest" description="Disordered" evidence="1">
    <location>
        <begin position="252"/>
        <end position="289"/>
    </location>
</feature>
<dbReference type="EMBL" id="JAYKXP010000048">
    <property type="protein sequence ID" value="KAK7037323.1"/>
    <property type="molecule type" value="Genomic_DNA"/>
</dbReference>
<reference evidence="2 3" key="1">
    <citation type="submission" date="2024-01" db="EMBL/GenBank/DDBJ databases">
        <title>A draft genome for a cacao thread blight-causing isolate of Paramarasmius palmivorus.</title>
        <authorList>
            <person name="Baruah I.K."/>
            <person name="Bukari Y."/>
            <person name="Amoako-Attah I."/>
            <person name="Meinhardt L.W."/>
            <person name="Bailey B.A."/>
            <person name="Cohen S.P."/>
        </authorList>
    </citation>
    <scope>NUCLEOTIDE SEQUENCE [LARGE SCALE GENOMIC DNA]</scope>
    <source>
        <strain evidence="2 3">GH-12</strain>
    </source>
</reference>
<feature type="region of interest" description="Disordered" evidence="1">
    <location>
        <begin position="819"/>
        <end position="866"/>
    </location>
</feature>
<protein>
    <submittedName>
        <fullName evidence="2">Uncharacterized protein</fullName>
    </submittedName>
</protein>
<evidence type="ECO:0000313" key="3">
    <source>
        <dbReference type="Proteomes" id="UP001383192"/>
    </source>
</evidence>
<organism evidence="2 3">
    <name type="scientific">Paramarasmius palmivorus</name>
    <dbReference type="NCBI Taxonomy" id="297713"/>
    <lineage>
        <taxon>Eukaryota</taxon>
        <taxon>Fungi</taxon>
        <taxon>Dikarya</taxon>
        <taxon>Basidiomycota</taxon>
        <taxon>Agaricomycotina</taxon>
        <taxon>Agaricomycetes</taxon>
        <taxon>Agaricomycetidae</taxon>
        <taxon>Agaricales</taxon>
        <taxon>Marasmiineae</taxon>
        <taxon>Marasmiaceae</taxon>
        <taxon>Paramarasmius</taxon>
    </lineage>
</organism>
<comment type="caution">
    <text evidence="2">The sequence shown here is derived from an EMBL/GenBank/DDBJ whole genome shotgun (WGS) entry which is preliminary data.</text>
</comment>
<dbReference type="Proteomes" id="UP001383192">
    <property type="component" value="Unassembled WGS sequence"/>
</dbReference>
<proteinExistence type="predicted"/>
<sequence>MSLLRVDMNQESASAFPSEDDQSVKNAFDLLARHFGRKLEDDPAAVSDLRSFYEKQLEVRNNTIRSLRSLLSSVNAASLRRPVVQGTHIDRRLEFERLNRVREADSHAFRSIFVEERDWESQLDIYTQIMLSMLSAMSGIRIANVEAREGYAGGSVDYVALCSLEVGFLKAKNETPSVFQFTLKFCCEPALAGEEISPGARRIVHYEPIGWSVSNGSFNENFTDVPSSSVKLEELSFFIQGLSSKLVANSQAELDDDPDTSSHATVEHTGESSRTVRHDSEEAGSSGSIGMQMTHVSLPASRAEFVDPSCVPLFTQMPWFSDFVLNSKSRLSMLPRDLHGMAASLLAQLSETYNKPTCRDIILNQATLTPNQKSAGPLVSILFGLRFLDVASVVNSLDTVGCDVPPVLACERPLIPRTAFEGQTGKLRGIASLCDNQGWPRVLNDIHSHMLSAGPVADPTLRPEDVLGSPKRQLLITAFRQLDSISQRDTNLMLVKALHNMESTAFFINYMLQGHFDFPLLWKTLVNELKSAAKLEGVSCEIATNLPPITRLRQPLFLALAVSPLILLCDITPMSSNLTRLHMLRAWYHYGNERPAILKKVEGLLWKELFRMARGEVASTVALQSFMENALPLVSLAKPEHDFFNPRQGKAALMPVGLSYVATESPLDVQDWTSSSDRHGVIGEIVSSDHDVSGDDTDEDGLLSGVAVDNAVSLSQSSDFTTFSEENVVCRWAQLDGSAPPLWTPDSDPDGILFNNMLQFALTNGEVHSDFMTSPGLPLPLFLPPSTGNPMVLDIRAPESTASVLPNGQVRSIRPLQIQENGASPHPVLRTDPLDSCGLSSHDAPVSTSSDSNVSSKAVEEPGKPSMLKVKRKAAVVRKPRTEKLSLEEWRDHIMGDGYLLVSPTGVQTAYWPSSYNMRDLDVIRQLLSGANSYQRLHNKQELFLKVTMTLEEELSDDALLRSANGSSIEGLRILDPGDYFRLDSEGKLSALLSCSTVLMIGFKNSVPITKRLLNDIGSCSTTRECIDLSFRWTDPLVKDIFTTASFLDLINQMERGRNGRSFYFPAIPRRDEKHTTLSLSSNVFSHRYTAGFPGYEISQDTSPLRSNWHFVAPANVLHHGTLAPNGFNTEIHVEAGVVLIFLGQSDEPSYLAAHDSFALSHGVLGGFPSVQGVLLFAGDKMMVLHWHDAIVRFPAEYLRSCREQDGMVHHVPNILSFDGVIQIFSLSAMVLVGGVFSRERYASDGGWKRLDHLYRRCRRAFQEILSVLDSRISFGRGNQRASFGVTDLWIVYLVQQCSSLLVLSGKLGYTKLQDAFAANFRVELEGQEHVMDAVDSVLAGFKFVFHKHPDWSLSLEDCNSFAWKIADDLKFGYSIEVAGESLEGNGELKDVHAGYVSSGLGGVKRRRVSPLTDSFSPVRIVKV</sequence>
<name>A0AAW0CET0_9AGAR</name>
<evidence type="ECO:0000313" key="2">
    <source>
        <dbReference type="EMBL" id="KAK7037323.1"/>
    </source>
</evidence>
<feature type="compositionally biased region" description="Basic and acidic residues" evidence="1">
    <location>
        <begin position="265"/>
        <end position="281"/>
    </location>
</feature>
<accession>A0AAW0CET0</accession>